<dbReference type="AlphaFoldDB" id="A0A5E8BJ66"/>
<keyword evidence="1" id="KW-1133">Transmembrane helix</keyword>
<dbReference type="RefSeq" id="XP_031852928.1">
    <property type="nucleotide sequence ID" value="XM_031997037.1"/>
</dbReference>
<name>A0A5E8BJ66_9ASCO</name>
<feature type="transmembrane region" description="Helical" evidence="1">
    <location>
        <begin position="12"/>
        <end position="32"/>
    </location>
</feature>
<keyword evidence="3" id="KW-1185">Reference proteome</keyword>
<evidence type="ECO:0000313" key="2">
    <source>
        <dbReference type="EMBL" id="VVT49537.1"/>
    </source>
</evidence>
<dbReference type="Proteomes" id="UP000398389">
    <property type="component" value="Unassembled WGS sequence"/>
</dbReference>
<evidence type="ECO:0000256" key="1">
    <source>
        <dbReference type="SAM" id="Phobius"/>
    </source>
</evidence>
<dbReference type="EMBL" id="CABVLU010000002">
    <property type="protein sequence ID" value="VVT49537.1"/>
    <property type="molecule type" value="Genomic_DNA"/>
</dbReference>
<gene>
    <name evidence="2" type="ORF">SAPINGB_P002318</name>
</gene>
<protein>
    <submittedName>
        <fullName evidence="2">Uncharacterized protein</fullName>
    </submittedName>
</protein>
<evidence type="ECO:0000313" key="3">
    <source>
        <dbReference type="Proteomes" id="UP000398389"/>
    </source>
</evidence>
<accession>A0A5E8BJ66</accession>
<keyword evidence="1" id="KW-0472">Membrane</keyword>
<organism evidence="2 3">
    <name type="scientific">Magnusiomyces paraingens</name>
    <dbReference type="NCBI Taxonomy" id="2606893"/>
    <lineage>
        <taxon>Eukaryota</taxon>
        <taxon>Fungi</taxon>
        <taxon>Dikarya</taxon>
        <taxon>Ascomycota</taxon>
        <taxon>Saccharomycotina</taxon>
        <taxon>Dipodascomycetes</taxon>
        <taxon>Dipodascales</taxon>
        <taxon>Dipodascaceae</taxon>
        <taxon>Magnusiomyces</taxon>
    </lineage>
</organism>
<keyword evidence="1" id="KW-0812">Transmembrane</keyword>
<proteinExistence type="predicted"/>
<reference evidence="2 3" key="1">
    <citation type="submission" date="2019-09" db="EMBL/GenBank/DDBJ databases">
        <authorList>
            <person name="Brejova B."/>
        </authorList>
    </citation>
    <scope>NUCLEOTIDE SEQUENCE [LARGE SCALE GENOMIC DNA]</scope>
</reference>
<dbReference type="GeneID" id="43581137"/>
<feature type="transmembrane region" description="Helical" evidence="1">
    <location>
        <begin position="169"/>
        <end position="190"/>
    </location>
</feature>
<sequence>MSAYAKTCRYFINILSIILVLTYLIWTPIYIFHPTTTNAIAAVHVHVPPMSPEIYTRFHNATYASIIIYNNKTSPHLIPELHTLNLSSNSIPGFDLYYNFRFFSTCLNTNIKPQQRPESASIIQLILTAGLDPHSAESVISTLQLSYKSYDYSHDILLQSLHTAPAEALLMPLVLYLCVVTVLVVHQLTFPSTSQFLGTQNHNHHHNSDTSVMGSREIGVESRSHAFRRVILVALHTRGHSHQ</sequence>